<sequence length="261" mass="29452">MGPQTSGTVPVLAPSSSPQSLAIIRRWLDKCLSEHTNCQNGNSALPSRLLDVGPADGSKEPRIVCQSNIGDQKARYLALSYCWGRTTKQSPWTLRTTNIDRLSRGVPSNQLPQTFQDVIKIMRALKERFVWIDALCIIQDSPDDWAQEAASMARVYQNALVTLISPAPDPEESLFSARNEFLTQPACLRLNSFSRTAVVRFHPVLPHWSYSSVPGTGWQEEPGLEAKLPTRKRAWCLQEYELSCRTIMFTTHQFAWVCRQM</sequence>
<dbReference type="Proteomes" id="UP001275084">
    <property type="component" value="Unassembled WGS sequence"/>
</dbReference>
<dbReference type="PANTHER" id="PTHR33112:SF16">
    <property type="entry name" value="HETEROKARYON INCOMPATIBILITY DOMAIN-CONTAINING PROTEIN"/>
    <property type="match status" value="1"/>
</dbReference>
<keyword evidence="3" id="KW-1185">Reference proteome</keyword>
<protein>
    <submittedName>
        <fullName evidence="2">Heterokaryon incompatibility protein-domain-containing protein</fullName>
    </submittedName>
</protein>
<dbReference type="Pfam" id="PF06985">
    <property type="entry name" value="HET"/>
    <property type="match status" value="1"/>
</dbReference>
<proteinExistence type="predicted"/>
<reference evidence="2" key="2">
    <citation type="submission" date="2023-06" db="EMBL/GenBank/DDBJ databases">
        <authorList>
            <consortium name="Lawrence Berkeley National Laboratory"/>
            <person name="Haridas S."/>
            <person name="Hensen N."/>
            <person name="Bonometti L."/>
            <person name="Westerberg I."/>
            <person name="Brannstrom I.O."/>
            <person name="Guillou S."/>
            <person name="Cros-Aarteil S."/>
            <person name="Calhoun S."/>
            <person name="Kuo A."/>
            <person name="Mondo S."/>
            <person name="Pangilinan J."/>
            <person name="Riley R."/>
            <person name="Labutti K."/>
            <person name="Andreopoulos B."/>
            <person name="Lipzen A."/>
            <person name="Chen C."/>
            <person name="Yanf M."/>
            <person name="Daum C."/>
            <person name="Ng V."/>
            <person name="Clum A."/>
            <person name="Steindorff A."/>
            <person name="Ohm R."/>
            <person name="Martin F."/>
            <person name="Silar P."/>
            <person name="Natvig D."/>
            <person name="Lalanne C."/>
            <person name="Gautier V."/>
            <person name="Ament-Velasquez S.L."/>
            <person name="Kruys A."/>
            <person name="Hutchinson M.I."/>
            <person name="Powell A.J."/>
            <person name="Barry K."/>
            <person name="Miller A.N."/>
            <person name="Grigoriev I.V."/>
            <person name="Debuchy R."/>
            <person name="Gladieux P."/>
            <person name="Thoren M.H."/>
            <person name="Johannesson H."/>
        </authorList>
    </citation>
    <scope>NUCLEOTIDE SEQUENCE</scope>
    <source>
        <strain evidence="2">CBS 955.72</strain>
    </source>
</reference>
<feature type="domain" description="Heterokaryon incompatibility" evidence="1">
    <location>
        <begin position="76"/>
        <end position="239"/>
    </location>
</feature>
<dbReference type="PANTHER" id="PTHR33112">
    <property type="entry name" value="DOMAIN PROTEIN, PUTATIVE-RELATED"/>
    <property type="match status" value="1"/>
</dbReference>
<evidence type="ECO:0000313" key="3">
    <source>
        <dbReference type="Proteomes" id="UP001275084"/>
    </source>
</evidence>
<gene>
    <name evidence="2" type="ORF">B0T25DRAFT_509846</name>
</gene>
<evidence type="ECO:0000313" key="2">
    <source>
        <dbReference type="EMBL" id="KAK3344506.1"/>
    </source>
</evidence>
<feature type="non-terminal residue" evidence="2">
    <location>
        <position position="261"/>
    </location>
</feature>
<comment type="caution">
    <text evidence="2">The sequence shown here is derived from an EMBL/GenBank/DDBJ whole genome shotgun (WGS) entry which is preliminary data.</text>
</comment>
<dbReference type="EMBL" id="JAUIQD010000007">
    <property type="protein sequence ID" value="KAK3344506.1"/>
    <property type="molecule type" value="Genomic_DNA"/>
</dbReference>
<name>A0AAJ0M9Z3_9PEZI</name>
<dbReference type="InterPro" id="IPR010730">
    <property type="entry name" value="HET"/>
</dbReference>
<organism evidence="2 3">
    <name type="scientific">Lasiosphaeria hispida</name>
    <dbReference type="NCBI Taxonomy" id="260671"/>
    <lineage>
        <taxon>Eukaryota</taxon>
        <taxon>Fungi</taxon>
        <taxon>Dikarya</taxon>
        <taxon>Ascomycota</taxon>
        <taxon>Pezizomycotina</taxon>
        <taxon>Sordariomycetes</taxon>
        <taxon>Sordariomycetidae</taxon>
        <taxon>Sordariales</taxon>
        <taxon>Lasiosphaeriaceae</taxon>
        <taxon>Lasiosphaeria</taxon>
    </lineage>
</organism>
<reference evidence="2" key="1">
    <citation type="journal article" date="2023" name="Mol. Phylogenet. Evol.">
        <title>Genome-scale phylogeny and comparative genomics of the fungal order Sordariales.</title>
        <authorList>
            <person name="Hensen N."/>
            <person name="Bonometti L."/>
            <person name="Westerberg I."/>
            <person name="Brannstrom I.O."/>
            <person name="Guillou S."/>
            <person name="Cros-Aarteil S."/>
            <person name="Calhoun S."/>
            <person name="Haridas S."/>
            <person name="Kuo A."/>
            <person name="Mondo S."/>
            <person name="Pangilinan J."/>
            <person name="Riley R."/>
            <person name="LaButti K."/>
            <person name="Andreopoulos B."/>
            <person name="Lipzen A."/>
            <person name="Chen C."/>
            <person name="Yan M."/>
            <person name="Daum C."/>
            <person name="Ng V."/>
            <person name="Clum A."/>
            <person name="Steindorff A."/>
            <person name="Ohm R.A."/>
            <person name="Martin F."/>
            <person name="Silar P."/>
            <person name="Natvig D.O."/>
            <person name="Lalanne C."/>
            <person name="Gautier V."/>
            <person name="Ament-Velasquez S.L."/>
            <person name="Kruys A."/>
            <person name="Hutchinson M.I."/>
            <person name="Powell A.J."/>
            <person name="Barry K."/>
            <person name="Miller A.N."/>
            <person name="Grigoriev I.V."/>
            <person name="Debuchy R."/>
            <person name="Gladieux P."/>
            <person name="Hiltunen Thoren M."/>
            <person name="Johannesson H."/>
        </authorList>
    </citation>
    <scope>NUCLEOTIDE SEQUENCE</scope>
    <source>
        <strain evidence="2">CBS 955.72</strain>
    </source>
</reference>
<evidence type="ECO:0000259" key="1">
    <source>
        <dbReference type="Pfam" id="PF06985"/>
    </source>
</evidence>
<accession>A0AAJ0M9Z3</accession>
<dbReference type="AlphaFoldDB" id="A0AAJ0M9Z3"/>